<evidence type="ECO:0000256" key="1">
    <source>
        <dbReference type="SAM" id="SignalP"/>
    </source>
</evidence>
<dbReference type="InterPro" id="IPR003787">
    <property type="entry name" value="Sulphur_relay_DsrE/F-like"/>
</dbReference>
<dbReference type="SUPFAM" id="SSF75169">
    <property type="entry name" value="DsrEFH-like"/>
    <property type="match status" value="1"/>
</dbReference>
<sequence>MKIIRILQSFFIALALISSTTAWASGATVVYHIDDSANARMVLGNVTNHLIAAPDTKIHVVSNGKGIEFLLVDAQDSNGKPYAPAIQALAAKGVAFKVCRNSLNSRKLGDNAVIAEATIVPAAVAEIARLEIDEKAAYIKP</sequence>
<dbReference type="PANTHER" id="PTHR37691">
    <property type="entry name" value="BLR3518 PROTEIN"/>
    <property type="match status" value="1"/>
</dbReference>
<feature type="chain" id="PRO_5015573191" evidence="1">
    <location>
        <begin position="25"/>
        <end position="141"/>
    </location>
</feature>
<keyword evidence="1" id="KW-0732">Signal</keyword>
<keyword evidence="3" id="KW-1185">Reference proteome</keyword>
<accession>A0A2S9H2N9</accession>
<protein>
    <submittedName>
        <fullName evidence="2">Uncharacterized protein</fullName>
    </submittedName>
</protein>
<name>A0A2S9H2N9_9BURK</name>
<comment type="caution">
    <text evidence="2">The sequence shown here is derived from an EMBL/GenBank/DDBJ whole genome shotgun (WGS) entry which is preliminary data.</text>
</comment>
<dbReference type="Gene3D" id="3.40.1260.10">
    <property type="entry name" value="DsrEFH-like"/>
    <property type="match status" value="1"/>
</dbReference>
<dbReference type="AlphaFoldDB" id="A0A2S9H2N9"/>
<organism evidence="2 3">
    <name type="scientific">Solimicrobium silvestre</name>
    <dbReference type="NCBI Taxonomy" id="2099400"/>
    <lineage>
        <taxon>Bacteria</taxon>
        <taxon>Pseudomonadati</taxon>
        <taxon>Pseudomonadota</taxon>
        <taxon>Betaproteobacteria</taxon>
        <taxon>Burkholderiales</taxon>
        <taxon>Oxalobacteraceae</taxon>
        <taxon>Solimicrobium</taxon>
    </lineage>
</organism>
<dbReference type="PANTHER" id="PTHR37691:SF1">
    <property type="entry name" value="BLR3518 PROTEIN"/>
    <property type="match status" value="1"/>
</dbReference>
<dbReference type="OrthoDB" id="8776505at2"/>
<evidence type="ECO:0000313" key="2">
    <source>
        <dbReference type="EMBL" id="PRC94255.1"/>
    </source>
</evidence>
<reference evidence="2 3" key="1">
    <citation type="submission" date="2018-02" db="EMBL/GenBank/DDBJ databases">
        <title>Solimicrobium silvestre gen. nov., sp. nov., isolated from alpine forest soil.</title>
        <authorList>
            <person name="Margesin R."/>
            <person name="Albuquerque L."/>
            <person name="Zhang D.-C."/>
            <person name="Froufe H.J.C."/>
            <person name="Severino R."/>
            <person name="Roxo I."/>
            <person name="Egas C."/>
            <person name="Da Costa M.S."/>
        </authorList>
    </citation>
    <scope>NUCLEOTIDE SEQUENCE [LARGE SCALE GENOMIC DNA]</scope>
    <source>
        <strain evidence="2 3">S20-91</strain>
    </source>
</reference>
<dbReference type="EMBL" id="PUGF01000003">
    <property type="protein sequence ID" value="PRC94255.1"/>
    <property type="molecule type" value="Genomic_DNA"/>
</dbReference>
<feature type="signal peptide" evidence="1">
    <location>
        <begin position="1"/>
        <end position="24"/>
    </location>
</feature>
<dbReference type="RefSeq" id="WP_105530587.1">
    <property type="nucleotide sequence ID" value="NZ_PUGF01000003.1"/>
</dbReference>
<gene>
    <name evidence="2" type="ORF">S2091_0876</name>
</gene>
<evidence type="ECO:0000313" key="3">
    <source>
        <dbReference type="Proteomes" id="UP000237839"/>
    </source>
</evidence>
<proteinExistence type="predicted"/>
<dbReference type="InterPro" id="IPR027396">
    <property type="entry name" value="DsrEFH-like"/>
</dbReference>
<dbReference type="Pfam" id="PF02635">
    <property type="entry name" value="DsrE"/>
    <property type="match status" value="1"/>
</dbReference>
<dbReference type="Proteomes" id="UP000237839">
    <property type="component" value="Unassembled WGS sequence"/>
</dbReference>